<evidence type="ECO:0000313" key="1">
    <source>
        <dbReference type="EMBL" id="JAS07099.1"/>
    </source>
</evidence>
<dbReference type="GO" id="GO:0005085">
    <property type="term" value="F:guanyl-nucleotide exchange factor activity"/>
    <property type="evidence" value="ECO:0007669"/>
    <property type="project" value="TreeGrafter"/>
</dbReference>
<gene>
    <name evidence="1" type="ORF">g.9798</name>
</gene>
<protein>
    <recommendedName>
        <fullName evidence="2">CCZ1/INTU/HPS4 third Longin domain-containing protein</fullName>
    </recommendedName>
</protein>
<dbReference type="GO" id="GO:0031085">
    <property type="term" value="C:BLOC-3 complex"/>
    <property type="evidence" value="ECO:0007669"/>
    <property type="project" value="TreeGrafter"/>
</dbReference>
<dbReference type="GO" id="GO:0031410">
    <property type="term" value="C:cytoplasmic vesicle"/>
    <property type="evidence" value="ECO:0007669"/>
    <property type="project" value="TreeGrafter"/>
</dbReference>
<dbReference type="PANTHER" id="PTHR14407">
    <property type="entry name" value="HERMANSKY-PUDLAK SYNDROME 4 PROTEIN LIGHT-EAR PROTEIN-RELATED"/>
    <property type="match status" value="1"/>
</dbReference>
<sequence>EALKCAESWRQENSIKQNFTKQNSTKEVSAPPAFGMKRDVSRIFTVPEEEGEIEFNVRKEKVPDVVRDAVVARQTVRLQSVTPASFVVPDYPHEESKAKTSEDINVSQAIPIRYYSLGLPNIKPEWCDQVPEDHSTRPYYNTISDPVYPLFRHNGLPASHALYETRLAKHYHNLNNGDNFVKKRRPKSIPISGEFKLLGKKERPKALKLSLRTSNNEENDMLPLTDFCNKSSKPPIPLTPLMAKLSLLAMEQKHQSTPSLEQIPTINSQPKKIKPLIKSVERVELVEAVLYICGHQDMTLMLLMDGNKIQDPDLIHSLWQTSVSSLNELEQHLHHCLDHFPQNNSNSGSGVDSYSFLCVDPQYGTVQRAGSWAGTRLEQLTLMYENFMKSPQLTDLVVRSEENLIYGYQCGHNKVFYQQPCSGNDAGLPTPSDLMGVVPLKAKRRLERDHGIVLL</sequence>
<dbReference type="GO" id="GO:0031267">
    <property type="term" value="F:small GTPase binding"/>
    <property type="evidence" value="ECO:0007669"/>
    <property type="project" value="TreeGrafter"/>
</dbReference>
<accession>A0A1B6C1F0</accession>
<name>A0A1B6C1F0_9HEMI</name>
<dbReference type="AlphaFoldDB" id="A0A1B6C1F0"/>
<dbReference type="EMBL" id="GEDC01030199">
    <property type="protein sequence ID" value="JAS07099.1"/>
    <property type="molecule type" value="Transcribed_RNA"/>
</dbReference>
<reference evidence="1" key="1">
    <citation type="submission" date="2015-12" db="EMBL/GenBank/DDBJ databases">
        <title>De novo transcriptome assembly of four potential Pierce s Disease insect vectors from Arizona vineyards.</title>
        <authorList>
            <person name="Tassone E.E."/>
        </authorList>
    </citation>
    <scope>NUCLEOTIDE SEQUENCE</scope>
</reference>
<dbReference type="PANTHER" id="PTHR14407:SF9">
    <property type="entry name" value="BLOC-3 COMPLEX MEMBER HPS4"/>
    <property type="match status" value="1"/>
</dbReference>
<dbReference type="GO" id="GO:0005765">
    <property type="term" value="C:lysosomal membrane"/>
    <property type="evidence" value="ECO:0007669"/>
    <property type="project" value="TreeGrafter"/>
</dbReference>
<feature type="non-terminal residue" evidence="1">
    <location>
        <position position="1"/>
    </location>
</feature>
<organism evidence="1">
    <name type="scientific">Clastoptera arizonana</name>
    <name type="common">Arizona spittle bug</name>
    <dbReference type="NCBI Taxonomy" id="38151"/>
    <lineage>
        <taxon>Eukaryota</taxon>
        <taxon>Metazoa</taxon>
        <taxon>Ecdysozoa</taxon>
        <taxon>Arthropoda</taxon>
        <taxon>Hexapoda</taxon>
        <taxon>Insecta</taxon>
        <taxon>Pterygota</taxon>
        <taxon>Neoptera</taxon>
        <taxon>Paraneoptera</taxon>
        <taxon>Hemiptera</taxon>
        <taxon>Auchenorrhyncha</taxon>
        <taxon>Cercopoidea</taxon>
        <taxon>Clastopteridae</taxon>
        <taxon>Clastoptera</taxon>
    </lineage>
</organism>
<proteinExistence type="predicted"/>
<evidence type="ECO:0008006" key="2">
    <source>
        <dbReference type="Google" id="ProtNLM"/>
    </source>
</evidence>
<dbReference type="InterPro" id="IPR026091">
    <property type="entry name" value="HPS4"/>
</dbReference>
<dbReference type="GO" id="GO:0006605">
    <property type="term" value="P:protein targeting"/>
    <property type="evidence" value="ECO:0007669"/>
    <property type="project" value="TreeGrafter"/>
</dbReference>